<dbReference type="RefSeq" id="XP_056507268.1">
    <property type="nucleotide sequence ID" value="XM_056658975.1"/>
</dbReference>
<feature type="region of interest" description="Disordered" evidence="1">
    <location>
        <begin position="13"/>
        <end position="37"/>
    </location>
</feature>
<dbReference type="Proteomes" id="UP001141434">
    <property type="component" value="Unassembled WGS sequence"/>
</dbReference>
<reference evidence="2" key="1">
    <citation type="submission" date="2022-11" db="EMBL/GenBank/DDBJ databases">
        <authorList>
            <person name="Petersen C."/>
        </authorList>
    </citation>
    <scope>NUCLEOTIDE SEQUENCE</scope>
    <source>
        <strain evidence="2">IBT 34128</strain>
    </source>
</reference>
<dbReference type="EMBL" id="JAPMSZ010000011">
    <property type="protein sequence ID" value="KAJ5083871.1"/>
    <property type="molecule type" value="Genomic_DNA"/>
</dbReference>
<dbReference type="AlphaFoldDB" id="A0A9W9EL67"/>
<dbReference type="GeneID" id="81398144"/>
<dbReference type="PANTHER" id="PTHR47784">
    <property type="entry name" value="STEROL UPTAKE CONTROL PROTEIN 2"/>
    <property type="match status" value="1"/>
</dbReference>
<proteinExistence type="predicted"/>
<evidence type="ECO:0000256" key="1">
    <source>
        <dbReference type="SAM" id="MobiDB-lite"/>
    </source>
</evidence>
<accession>A0A9W9EL67</accession>
<comment type="caution">
    <text evidence="2">The sequence shown here is derived from an EMBL/GenBank/DDBJ whole genome shotgun (WGS) entry which is preliminary data.</text>
</comment>
<sequence>MYIAQGPYIFAETQPRRAPRSAPSTEDSPPDADRDASGILDHLHGLQTANPAELNMEHLQLVLQWILHTHKILARNEDTRKVWGMTVLQEGLQAPFLVHGIMALSALHLSLRGDEKASWLSMAIAHENRALSMFSNQLVDINPSNAKALMSLASLVVAFSFGSALTRDTDDGPSVGALIEVFTLSRGVQTEVNGVFEFLRQSDFAPLFDISPPAVIIPDQVAKAFDHLEALNDQHSRCSPRHNHASYARMITHLRNLSAYSYALPTSMTLAAGLAIRAPADFLDELKNHEPLALVVLAHYCLFLHLARENWCIGPWGKMVLQEIRRRLSSGWQHHIEWAVSEVLDTTES</sequence>
<dbReference type="GO" id="GO:0001228">
    <property type="term" value="F:DNA-binding transcription activator activity, RNA polymerase II-specific"/>
    <property type="evidence" value="ECO:0007669"/>
    <property type="project" value="TreeGrafter"/>
</dbReference>
<dbReference type="InterPro" id="IPR053157">
    <property type="entry name" value="Sterol_Uptake_Regulator"/>
</dbReference>
<gene>
    <name evidence="2" type="ORF">NUU61_008450</name>
</gene>
<dbReference type="InterPro" id="IPR021858">
    <property type="entry name" value="Fun_TF"/>
</dbReference>
<name>A0A9W9EL67_9EURO</name>
<dbReference type="PANTHER" id="PTHR47784:SF5">
    <property type="entry name" value="STEROL UPTAKE CONTROL PROTEIN 2"/>
    <property type="match status" value="1"/>
</dbReference>
<keyword evidence="3" id="KW-1185">Reference proteome</keyword>
<evidence type="ECO:0000313" key="2">
    <source>
        <dbReference type="EMBL" id="KAJ5083871.1"/>
    </source>
</evidence>
<evidence type="ECO:0000313" key="3">
    <source>
        <dbReference type="Proteomes" id="UP001141434"/>
    </source>
</evidence>
<reference evidence="2" key="2">
    <citation type="journal article" date="2023" name="IMA Fungus">
        <title>Comparative genomic study of the Penicillium genus elucidates a diverse pangenome and 15 lateral gene transfer events.</title>
        <authorList>
            <person name="Petersen C."/>
            <person name="Sorensen T."/>
            <person name="Nielsen M.R."/>
            <person name="Sondergaard T.E."/>
            <person name="Sorensen J.L."/>
            <person name="Fitzpatrick D.A."/>
            <person name="Frisvad J.C."/>
            <person name="Nielsen K.L."/>
        </authorList>
    </citation>
    <scope>NUCLEOTIDE SEQUENCE</scope>
    <source>
        <strain evidence="2">IBT 34128</strain>
    </source>
</reference>
<protein>
    <submittedName>
        <fullName evidence="2">Uncharacterized protein</fullName>
    </submittedName>
</protein>
<dbReference type="Pfam" id="PF11951">
    <property type="entry name" value="Fungal_trans_2"/>
    <property type="match status" value="1"/>
</dbReference>
<dbReference type="OrthoDB" id="4937900at2759"/>
<organism evidence="2 3">
    <name type="scientific">Penicillium alfredii</name>
    <dbReference type="NCBI Taxonomy" id="1506179"/>
    <lineage>
        <taxon>Eukaryota</taxon>
        <taxon>Fungi</taxon>
        <taxon>Dikarya</taxon>
        <taxon>Ascomycota</taxon>
        <taxon>Pezizomycotina</taxon>
        <taxon>Eurotiomycetes</taxon>
        <taxon>Eurotiomycetidae</taxon>
        <taxon>Eurotiales</taxon>
        <taxon>Aspergillaceae</taxon>
        <taxon>Penicillium</taxon>
    </lineage>
</organism>